<evidence type="ECO:0000259" key="2">
    <source>
        <dbReference type="Pfam" id="PF01548"/>
    </source>
</evidence>
<dbReference type="PANTHER" id="PTHR33055:SF13">
    <property type="entry name" value="TRANSPOSASE"/>
    <property type="match status" value="1"/>
</dbReference>
<name>A0A345UG56_9BACT</name>
<evidence type="ECO:0000313" key="4">
    <source>
        <dbReference type="EMBL" id="AXI99457.1"/>
    </source>
</evidence>
<feature type="coiled-coil region" evidence="1">
    <location>
        <begin position="139"/>
        <end position="194"/>
    </location>
</feature>
<dbReference type="PANTHER" id="PTHR33055">
    <property type="entry name" value="TRANSPOSASE FOR INSERTION SEQUENCE ELEMENT IS1111A"/>
    <property type="match status" value="1"/>
</dbReference>
<organism evidence="4 5">
    <name type="scientific">Cyclonatronum proteinivorum</name>
    <dbReference type="NCBI Taxonomy" id="1457365"/>
    <lineage>
        <taxon>Bacteria</taxon>
        <taxon>Pseudomonadati</taxon>
        <taxon>Balneolota</taxon>
        <taxon>Balneolia</taxon>
        <taxon>Balneolales</taxon>
        <taxon>Cyclonatronaceae</taxon>
        <taxon>Cyclonatronum</taxon>
    </lineage>
</organism>
<keyword evidence="5" id="KW-1185">Reference proteome</keyword>
<sequence>MFYSIGIDISKDDFKACILEYNPVEQTERVRSSRKFNNTQAELPKFVSWVTKWESKQPAPVRITMEATGVYYERVALHLFDNHPEWALSVVLPSQARRFNESEGFKNKTDRIDARGLALMGARKKLQLWRGIKPYWSELRQLTRTRGALVEQRTQLKNQLHALNYSAYAIKDTRKIVQQTIAALDKQITKLEKLITRHLDSDPEIEEKVDKLKSIPSIGLITISTVLAETLGFEYFTSRSQLISYAGYDIVVKESGKHKGKRKMSKQGNARIRAAMYMPVGNILSHRKQPYYSYYDRLVSRHGIKMKANVALQKKLLCLMYHLWKKNEAFDAALALRPAGLSASAVSPKGDTGVDTTIPELEMAFFED</sequence>
<dbReference type="OrthoDB" id="964423at2"/>
<dbReference type="Pfam" id="PF01548">
    <property type="entry name" value="DEDD_Tnp_IS110"/>
    <property type="match status" value="1"/>
</dbReference>
<dbReference type="RefSeq" id="WP_114982699.1">
    <property type="nucleotide sequence ID" value="NZ_CP027806.1"/>
</dbReference>
<dbReference type="KEGG" id="cprv:CYPRO_0170"/>
<feature type="domain" description="Transposase IS116/IS110/IS902 C-terminal" evidence="3">
    <location>
        <begin position="211"/>
        <end position="295"/>
    </location>
</feature>
<dbReference type="GO" id="GO:0004803">
    <property type="term" value="F:transposase activity"/>
    <property type="evidence" value="ECO:0007669"/>
    <property type="project" value="InterPro"/>
</dbReference>
<dbReference type="AlphaFoldDB" id="A0A345UG56"/>
<dbReference type="Proteomes" id="UP000254808">
    <property type="component" value="Chromosome"/>
</dbReference>
<dbReference type="GO" id="GO:0003677">
    <property type="term" value="F:DNA binding"/>
    <property type="evidence" value="ECO:0007669"/>
    <property type="project" value="InterPro"/>
</dbReference>
<proteinExistence type="predicted"/>
<dbReference type="EMBL" id="CP027806">
    <property type="protein sequence ID" value="AXI99457.1"/>
    <property type="molecule type" value="Genomic_DNA"/>
</dbReference>
<evidence type="ECO:0000313" key="5">
    <source>
        <dbReference type="Proteomes" id="UP000254808"/>
    </source>
</evidence>
<reference evidence="4 5" key="1">
    <citation type="submission" date="2018-03" db="EMBL/GenBank/DDBJ databases">
        <title>Phenotypic and genomic properties of Cyclonatronum proteinivorum gen. nov., sp. nov., a haloalkaliphilic bacteroidete from soda lakes possessing Na+-translocating rhodopsin.</title>
        <authorList>
            <person name="Toshchakov S.V."/>
            <person name="Korzhenkov A."/>
            <person name="Samarov N.I."/>
            <person name="Kublanov I.V."/>
            <person name="Muntyan M.S."/>
            <person name="Sorokin D.Y."/>
        </authorList>
    </citation>
    <scope>NUCLEOTIDE SEQUENCE [LARGE SCALE GENOMIC DNA]</scope>
    <source>
        <strain evidence="4 5">Omega</strain>
    </source>
</reference>
<feature type="domain" description="Transposase IS110-like N-terminal" evidence="2">
    <location>
        <begin position="5"/>
        <end position="163"/>
    </location>
</feature>
<dbReference type="InterPro" id="IPR002525">
    <property type="entry name" value="Transp_IS110-like_N"/>
</dbReference>
<evidence type="ECO:0000256" key="1">
    <source>
        <dbReference type="SAM" id="Coils"/>
    </source>
</evidence>
<dbReference type="NCBIfam" id="NF033542">
    <property type="entry name" value="transpos_IS110"/>
    <property type="match status" value="1"/>
</dbReference>
<evidence type="ECO:0000259" key="3">
    <source>
        <dbReference type="Pfam" id="PF02371"/>
    </source>
</evidence>
<keyword evidence="1" id="KW-0175">Coiled coil</keyword>
<dbReference type="GO" id="GO:0006313">
    <property type="term" value="P:DNA transposition"/>
    <property type="evidence" value="ECO:0007669"/>
    <property type="project" value="InterPro"/>
</dbReference>
<gene>
    <name evidence="4" type="ORF">CYPRO_0170</name>
</gene>
<dbReference type="InterPro" id="IPR003346">
    <property type="entry name" value="Transposase_20"/>
</dbReference>
<protein>
    <submittedName>
        <fullName evidence="4">Transposase</fullName>
    </submittedName>
</protein>
<dbReference type="InterPro" id="IPR047650">
    <property type="entry name" value="Transpos_IS110"/>
</dbReference>
<dbReference type="Pfam" id="PF02371">
    <property type="entry name" value="Transposase_20"/>
    <property type="match status" value="1"/>
</dbReference>
<accession>A0A345UG56</accession>